<protein>
    <submittedName>
        <fullName evidence="1">Uncharacterized protein</fullName>
    </submittedName>
</protein>
<evidence type="ECO:0000313" key="1">
    <source>
        <dbReference type="EMBL" id="KAI3685003.1"/>
    </source>
</evidence>
<proteinExistence type="predicted"/>
<dbReference type="EMBL" id="CM042058">
    <property type="protein sequence ID" value="KAI3685003.1"/>
    <property type="molecule type" value="Genomic_DNA"/>
</dbReference>
<comment type="caution">
    <text evidence="1">The sequence shown here is derived from an EMBL/GenBank/DDBJ whole genome shotgun (WGS) entry which is preliminary data.</text>
</comment>
<organism evidence="1 2">
    <name type="scientific">Arctium lappa</name>
    <name type="common">Greater burdock</name>
    <name type="synonym">Lappa major</name>
    <dbReference type="NCBI Taxonomy" id="4217"/>
    <lineage>
        <taxon>Eukaryota</taxon>
        <taxon>Viridiplantae</taxon>
        <taxon>Streptophyta</taxon>
        <taxon>Embryophyta</taxon>
        <taxon>Tracheophyta</taxon>
        <taxon>Spermatophyta</taxon>
        <taxon>Magnoliopsida</taxon>
        <taxon>eudicotyledons</taxon>
        <taxon>Gunneridae</taxon>
        <taxon>Pentapetalae</taxon>
        <taxon>asterids</taxon>
        <taxon>campanulids</taxon>
        <taxon>Asterales</taxon>
        <taxon>Asteraceae</taxon>
        <taxon>Carduoideae</taxon>
        <taxon>Cardueae</taxon>
        <taxon>Arctiinae</taxon>
        <taxon>Arctium</taxon>
    </lineage>
</organism>
<reference evidence="2" key="1">
    <citation type="journal article" date="2022" name="Mol. Ecol. Resour.">
        <title>The genomes of chicory, endive, great burdock and yacon provide insights into Asteraceae palaeo-polyploidization history and plant inulin production.</title>
        <authorList>
            <person name="Fan W."/>
            <person name="Wang S."/>
            <person name="Wang H."/>
            <person name="Wang A."/>
            <person name="Jiang F."/>
            <person name="Liu H."/>
            <person name="Zhao H."/>
            <person name="Xu D."/>
            <person name="Zhang Y."/>
        </authorList>
    </citation>
    <scope>NUCLEOTIDE SEQUENCE [LARGE SCALE GENOMIC DNA]</scope>
    <source>
        <strain evidence="2">cv. Niubang</strain>
    </source>
</reference>
<gene>
    <name evidence="1" type="ORF">L6452_34234</name>
</gene>
<keyword evidence="2" id="KW-1185">Reference proteome</keyword>
<dbReference type="Proteomes" id="UP001055879">
    <property type="component" value="Linkage Group LG12"/>
</dbReference>
<evidence type="ECO:0000313" key="2">
    <source>
        <dbReference type="Proteomes" id="UP001055879"/>
    </source>
</evidence>
<sequence length="88" mass="9805">MQMDDADLVKEIYVSDVFDSVDPIGSSLGLSSKVFTEVEDGGCRRLRMILVEDNNGDECCYSSDEEGFDHNEVVFVPCMISLLVQVFT</sequence>
<name>A0ACB8YHW3_ARCLA</name>
<accession>A0ACB8YHW3</accession>
<reference evidence="1 2" key="2">
    <citation type="journal article" date="2022" name="Mol. Ecol. Resour.">
        <title>The genomes of chicory, endive, great burdock and yacon provide insights into Asteraceae paleo-polyploidization history and plant inulin production.</title>
        <authorList>
            <person name="Fan W."/>
            <person name="Wang S."/>
            <person name="Wang H."/>
            <person name="Wang A."/>
            <person name="Jiang F."/>
            <person name="Liu H."/>
            <person name="Zhao H."/>
            <person name="Xu D."/>
            <person name="Zhang Y."/>
        </authorList>
    </citation>
    <scope>NUCLEOTIDE SEQUENCE [LARGE SCALE GENOMIC DNA]</scope>
    <source>
        <strain evidence="2">cv. Niubang</strain>
    </source>
</reference>